<dbReference type="Proteomes" id="UP000321201">
    <property type="component" value="Unassembled WGS sequence"/>
</dbReference>
<accession>A0A5C7EW91</accession>
<organism evidence="2 3">
    <name type="scientific">Pelomicrobium methylotrophicum</name>
    <dbReference type="NCBI Taxonomy" id="2602750"/>
    <lineage>
        <taxon>Bacteria</taxon>
        <taxon>Pseudomonadati</taxon>
        <taxon>Pseudomonadota</taxon>
        <taxon>Hydrogenophilia</taxon>
        <taxon>Hydrogenophilia incertae sedis</taxon>
        <taxon>Pelomicrobium</taxon>
    </lineage>
</organism>
<evidence type="ECO:0000256" key="1">
    <source>
        <dbReference type="SAM" id="MobiDB-lite"/>
    </source>
</evidence>
<dbReference type="OrthoDB" id="6162707at2"/>
<dbReference type="Gene3D" id="2.60.40.4350">
    <property type="match status" value="1"/>
</dbReference>
<dbReference type="RefSeq" id="WP_147800110.1">
    <property type="nucleotide sequence ID" value="NZ_VPFL01000013.1"/>
</dbReference>
<proteinExistence type="predicted"/>
<feature type="region of interest" description="Disordered" evidence="1">
    <location>
        <begin position="303"/>
        <end position="323"/>
    </location>
</feature>
<name>A0A5C7EW91_9PROT</name>
<dbReference type="InterPro" id="IPR019117">
    <property type="entry name" value="CRISPR-assoc_protein_Cmr3"/>
</dbReference>
<evidence type="ECO:0000313" key="3">
    <source>
        <dbReference type="Proteomes" id="UP000321201"/>
    </source>
</evidence>
<dbReference type="Pfam" id="PF09700">
    <property type="entry name" value="Cas_Cmr3"/>
    <property type="match status" value="1"/>
</dbReference>
<reference evidence="2 3" key="1">
    <citation type="submission" date="2019-08" db="EMBL/GenBank/DDBJ databases">
        <title>Pelomicrobium methylotrophicum gen. nov., sp. nov. a moderately thermophilic, facultatively anaerobic, lithoautotrophic and methylotrophic bacterium isolated from a terrestrial mud volcano.</title>
        <authorList>
            <person name="Slobodkina G.B."/>
            <person name="Merkel A.Y."/>
            <person name="Slobodkin A.I."/>
        </authorList>
    </citation>
    <scope>NUCLEOTIDE SEQUENCE [LARGE SCALE GENOMIC DNA]</scope>
    <source>
        <strain evidence="2 3">SM250</strain>
    </source>
</reference>
<sequence>MTGLFLEPLDVLFLRGNKLFGDPGSYGEALIPPWPSAAAGALRSRLLVDAGFDLAAFAGSKNAHPELGTPQKPGSFTVTAFHMARRDREGRLEILVAPPADLVINEPEGCKKEDCNGKPVVRRLQPSRLAAGLASSYTLPLTPVLAEPTRSKPAGGYWLTQAGWAKYLKGETPAADDLVDSSALWSLDHRVGVGLDATTRRAADGRLFAVQAVAPIERHHPIYICKDKDEKKRLVQAGYDVGFWVEVKGATLPTSGMVRLGGDGRAAAIQAVDFTPPHPDYERIVQDRRCRLVLTTPGFFGLPPHDGSESGGEGWLPTGARPEEKREDGAIRFELAGVAGWIVAAAVPRAEVVSGWDLANWQPKPALRAAPAGSVWWLELDRGVTAEALGKLVERGLWTDEQYDNEPRRAEGFNRAALAVWR</sequence>
<dbReference type="EMBL" id="VPFL01000013">
    <property type="protein sequence ID" value="TXF11481.1"/>
    <property type="molecule type" value="Genomic_DNA"/>
</dbReference>
<dbReference type="Gene3D" id="3.30.70.2940">
    <property type="match status" value="1"/>
</dbReference>
<protein>
    <submittedName>
        <fullName evidence="2">Type III-B CRISPR module-associated protein Cmr3</fullName>
    </submittedName>
</protein>
<evidence type="ECO:0000313" key="2">
    <source>
        <dbReference type="EMBL" id="TXF11481.1"/>
    </source>
</evidence>
<keyword evidence="3" id="KW-1185">Reference proteome</keyword>
<comment type="caution">
    <text evidence="2">The sequence shown here is derived from an EMBL/GenBank/DDBJ whole genome shotgun (WGS) entry which is preliminary data.</text>
</comment>
<dbReference type="AlphaFoldDB" id="A0A5C7EW91"/>
<gene>
    <name evidence="2" type="ORF">FR698_10260</name>
</gene>
<dbReference type="InParanoid" id="A0A5C7EW91"/>